<dbReference type="PANTHER" id="PTHR37691">
    <property type="entry name" value="BLR3518 PROTEIN"/>
    <property type="match status" value="1"/>
</dbReference>
<keyword evidence="2" id="KW-1185">Reference proteome</keyword>
<dbReference type="InterPro" id="IPR027396">
    <property type="entry name" value="DsrEFH-like"/>
</dbReference>
<gene>
    <name evidence="1" type="ORF">EIK79_06620</name>
</gene>
<comment type="caution">
    <text evidence="1">The sequence shown here is derived from an EMBL/GenBank/DDBJ whole genome shotgun (WGS) entry which is preliminary data.</text>
</comment>
<dbReference type="AlphaFoldDB" id="A0A3P3REP1"/>
<dbReference type="InterPro" id="IPR003787">
    <property type="entry name" value="Sulphur_relay_DsrE/F-like"/>
</dbReference>
<dbReference type="Proteomes" id="UP000282322">
    <property type="component" value="Unassembled WGS sequence"/>
</dbReference>
<evidence type="ECO:0000313" key="1">
    <source>
        <dbReference type="EMBL" id="RRJ31389.1"/>
    </source>
</evidence>
<reference evidence="1 2" key="1">
    <citation type="submission" date="2018-11" db="EMBL/GenBank/DDBJ databases">
        <title>Taxonoimc description of Halomarina strain SPP-AMP-1.</title>
        <authorList>
            <person name="Pal Y."/>
            <person name="Srinivasana K."/>
            <person name="Verma A."/>
            <person name="Kumar P."/>
        </authorList>
    </citation>
    <scope>NUCLEOTIDE SEQUENCE [LARGE SCALE GENOMIC DNA]</scope>
    <source>
        <strain evidence="1 2">SPP-AMP-1</strain>
    </source>
</reference>
<organism evidence="1 2">
    <name type="scientific">Halocatena pleomorpha</name>
    <dbReference type="NCBI Taxonomy" id="1785090"/>
    <lineage>
        <taxon>Archaea</taxon>
        <taxon>Methanobacteriati</taxon>
        <taxon>Methanobacteriota</taxon>
        <taxon>Stenosarchaea group</taxon>
        <taxon>Halobacteria</taxon>
        <taxon>Halobacteriales</taxon>
        <taxon>Natronomonadaceae</taxon>
        <taxon>Halocatena</taxon>
    </lineage>
</organism>
<dbReference type="SUPFAM" id="SSF75169">
    <property type="entry name" value="DsrEFH-like"/>
    <property type="match status" value="1"/>
</dbReference>
<dbReference type="Pfam" id="PF02635">
    <property type="entry name" value="DsrE"/>
    <property type="match status" value="1"/>
</dbReference>
<dbReference type="RefSeq" id="WP_124954341.1">
    <property type="nucleotide sequence ID" value="NZ_RRCH01000014.1"/>
</dbReference>
<name>A0A3P3REP1_9EURY</name>
<evidence type="ECO:0000313" key="2">
    <source>
        <dbReference type="Proteomes" id="UP000282322"/>
    </source>
</evidence>
<accession>A0A3P3REP1</accession>
<dbReference type="Gene3D" id="3.40.1260.10">
    <property type="entry name" value="DsrEFH-like"/>
    <property type="match status" value="1"/>
</dbReference>
<dbReference type="PANTHER" id="PTHR37691:SF1">
    <property type="entry name" value="BLR3518 PROTEIN"/>
    <property type="match status" value="1"/>
</dbReference>
<sequence>METVVHLVSGDETEQKTALNIVRNLLDDETGSIDDVAVVAQAGGIESVTIDGDSEKQVQSLLDDGVSFKACSNTLDVMDLNESELIDGIETVPEGAVEITRLENEGYAYMRP</sequence>
<proteinExistence type="predicted"/>
<dbReference type="OrthoDB" id="57062at2157"/>
<protein>
    <submittedName>
        <fullName evidence="1">Uncharacterized protein</fullName>
    </submittedName>
</protein>
<dbReference type="EMBL" id="RRCH01000014">
    <property type="protein sequence ID" value="RRJ31389.1"/>
    <property type="molecule type" value="Genomic_DNA"/>
</dbReference>